<evidence type="ECO:0000313" key="11">
    <source>
        <dbReference type="RefSeq" id="XP_011303924.1"/>
    </source>
</evidence>
<keyword evidence="3" id="KW-0677">Repeat</keyword>
<dbReference type="PROSITE" id="PS50304">
    <property type="entry name" value="TUDOR"/>
    <property type="match status" value="1"/>
</dbReference>
<gene>
    <name evidence="8" type="primary">tdrd7_0</name>
    <name evidence="10 11" type="synonym">LOC105267044</name>
    <name evidence="8" type="ORF">g.61011</name>
</gene>
<evidence type="ECO:0000259" key="7">
    <source>
        <dbReference type="PROSITE" id="PS51644"/>
    </source>
</evidence>
<dbReference type="GO" id="GO:0005737">
    <property type="term" value="C:cytoplasm"/>
    <property type="evidence" value="ECO:0007669"/>
    <property type="project" value="UniProtKB-SubCell"/>
</dbReference>
<dbReference type="InterPro" id="IPR035437">
    <property type="entry name" value="SNase_OB-fold_sf"/>
</dbReference>
<protein>
    <submittedName>
        <fullName evidence="8">Tdrd7_0 protein</fullName>
    </submittedName>
    <submittedName>
        <fullName evidence="10 11">Tudor domain-containing protein 7-like</fullName>
    </submittedName>
</protein>
<dbReference type="GO" id="GO:0030154">
    <property type="term" value="P:cell differentiation"/>
    <property type="evidence" value="ECO:0007669"/>
    <property type="project" value="UniProtKB-ARBA"/>
</dbReference>
<feature type="domain" description="HTH OST-type" evidence="7">
    <location>
        <begin position="1"/>
        <end position="83"/>
    </location>
</feature>
<dbReference type="Proteomes" id="UP000694866">
    <property type="component" value="Unplaced"/>
</dbReference>
<dbReference type="GeneID" id="105267044"/>
<dbReference type="PROSITE" id="PS51644">
    <property type="entry name" value="HTH_OST"/>
    <property type="match status" value="1"/>
</dbReference>
<evidence type="ECO:0000259" key="6">
    <source>
        <dbReference type="PROSITE" id="PS50304"/>
    </source>
</evidence>
<dbReference type="Pfam" id="PF12872">
    <property type="entry name" value="OST-HTH"/>
    <property type="match status" value="1"/>
</dbReference>
<dbReference type="RefSeq" id="XP_011303923.1">
    <property type="nucleotide sequence ID" value="XM_011305621.1"/>
</dbReference>
<dbReference type="Pfam" id="PF00567">
    <property type="entry name" value="TUDOR"/>
    <property type="match status" value="3"/>
</dbReference>
<dbReference type="Gene3D" id="3.30.420.610">
    <property type="entry name" value="LOTUS domain-like"/>
    <property type="match status" value="2"/>
</dbReference>
<dbReference type="SUPFAM" id="SSF63748">
    <property type="entry name" value="Tudor/PWWP/MBT"/>
    <property type="match status" value="3"/>
</dbReference>
<feature type="compositionally biased region" description="Polar residues" evidence="5">
    <location>
        <begin position="131"/>
        <end position="149"/>
    </location>
</feature>
<dbReference type="PANTHER" id="PTHR22948">
    <property type="entry name" value="TUDOR DOMAIN CONTAINING PROTEIN"/>
    <property type="match status" value="1"/>
</dbReference>
<dbReference type="Gene3D" id="2.30.30.140">
    <property type="match status" value="3"/>
</dbReference>
<dbReference type="InterPro" id="IPR002999">
    <property type="entry name" value="Tudor"/>
</dbReference>
<feature type="compositionally biased region" description="Basic residues" evidence="5">
    <location>
        <begin position="84"/>
        <end position="95"/>
    </location>
</feature>
<reference evidence="8" key="1">
    <citation type="submission" date="2015-01" db="EMBL/GenBank/DDBJ databases">
        <title>Transcriptome Assembly of Fopius arisanus.</title>
        <authorList>
            <person name="Geib S."/>
        </authorList>
    </citation>
    <scope>NUCLEOTIDE SEQUENCE</scope>
</reference>
<dbReference type="Gene3D" id="2.40.50.90">
    <property type="match status" value="3"/>
</dbReference>
<accession>A0A0C9RRB8</accession>
<dbReference type="InterPro" id="IPR050621">
    <property type="entry name" value="Tudor_domain_containing"/>
</dbReference>
<reference evidence="10 11" key="2">
    <citation type="submission" date="2025-04" db="UniProtKB">
        <authorList>
            <consortium name="RefSeq"/>
        </authorList>
    </citation>
    <scope>IDENTIFICATION</scope>
    <source>
        <strain evidence="10 11">USDA-PBARC FA_bdor</strain>
        <tissue evidence="10 11">Whole organism</tissue>
    </source>
</reference>
<dbReference type="AlphaFoldDB" id="A0A0C9RRB8"/>
<accession>A0A9R1T709</accession>
<evidence type="ECO:0000313" key="9">
    <source>
        <dbReference type="Proteomes" id="UP000694866"/>
    </source>
</evidence>
<evidence type="ECO:0000313" key="8">
    <source>
        <dbReference type="EMBL" id="JAG79633.1"/>
    </source>
</evidence>
<dbReference type="CDD" id="cd09972">
    <property type="entry name" value="LOTUS_TDRD_OSKAR"/>
    <property type="match status" value="1"/>
</dbReference>
<dbReference type="GO" id="GO:0007283">
    <property type="term" value="P:spermatogenesis"/>
    <property type="evidence" value="ECO:0007669"/>
    <property type="project" value="UniProtKB-KW"/>
</dbReference>
<dbReference type="InterPro" id="IPR025605">
    <property type="entry name" value="OST-HTH/LOTUS_dom"/>
</dbReference>
<dbReference type="InterPro" id="IPR041966">
    <property type="entry name" value="LOTUS-like"/>
</dbReference>
<evidence type="ECO:0000256" key="3">
    <source>
        <dbReference type="ARBA" id="ARBA00022737"/>
    </source>
</evidence>
<dbReference type="PANTHER" id="PTHR22948:SF29">
    <property type="entry name" value="FI02030P-RELATED"/>
    <property type="match status" value="1"/>
</dbReference>
<dbReference type="OrthoDB" id="10034606at2759"/>
<dbReference type="RefSeq" id="XP_011303924.1">
    <property type="nucleotide sequence ID" value="XM_011305622.1"/>
</dbReference>
<keyword evidence="9" id="KW-1185">Reference proteome</keyword>
<evidence type="ECO:0000313" key="10">
    <source>
        <dbReference type="RefSeq" id="XP_011303923.1"/>
    </source>
</evidence>
<sequence length="1001" mass="113148">MDEVASTLRACLITSKGGVRLDHVNRDYYSLEGENIPYRRLGFQTLESFISKVPRLRQYQRGGITFVEVIPDSNTAHLAELIKKQRTSRKKRKPLRVPTSWRRPVLPNVPRDTTRSTRCPPTPQSLPKKPQGSQACPKSRSNAQKSSNGAVDPRNLSRQTSLPQLVSAPRNSRAPPPLKLARPLSERLRRSPERKVIISSHSKPLTPPHESDPRDELRLLMKRLNLSAPEYKNFETKSKGGKISFFSGVQVGGNHKYNSFPLEASSTDEAEKLSATAALNALNKLYGPPAKMRETTDRDVILQRIVDIVDVHPSGVFMEKLPLFYKEKHEELLPSDWMDVVEGSGELSLEKVVENAIIICRSKEENPVNSVSTSNQGLASLILPEDNLWPVYVSHVESTNDIWIRLLEDKNNEEFFKMCQELSSRMINSSPCQVEIHGCYVTKVEDEWQRVRVKALEDSEAKCFFLDTGEEDVLDVSELLSLPTEFFKVPAQAIRVSLFRSNEEITVCDTTAGIARELLVDKTFYLQALSREEDNVSHVITGIFYDTSSETDDDMNERITKEILRVMELSQLEVQLASRGRVLDVFISHIEYNGDVYLQIRNDGLDILCGMMNSLTESLKDEERVRKARHSGAVDSDEIYLAQKSDGSWVRVQVAFPGIKNSRMRLVDFGELMDVERSKLLKLWDLSEAVARFPVQAVQVELNNVKRAIFTEEMAVRLRKLALPGEHLVCKVVQMKENTRPAVVELFKRVEPDNLLVSINHTLVLEPELTKTGDGNNNVKTRKRIERTVFKASVGETSMKILKLPTIPEIESCFDVHVTQSAANPDNFVVQPLEDKEKLEAMMKSMQIAYSGVREKLRMEEIKEGKVYAVKLQDGIWYRATVNKILGEQVAVYLSDFGNINVIGLGQLQLLKKEFMELPCQAIKAGLNGIQPANGDWSLAACIRFKELVVNKDFVSIVKRIDQDETAPGFSLGLDLIDVSIQDVDVLIHEILLKEKWATTK</sequence>
<evidence type="ECO:0000256" key="2">
    <source>
        <dbReference type="ARBA" id="ARBA00022490"/>
    </source>
</evidence>
<keyword evidence="2" id="KW-0963">Cytoplasm</keyword>
<comment type="subcellular location">
    <subcellularLocation>
        <location evidence="1">Cytoplasm</location>
    </subcellularLocation>
</comment>
<evidence type="ECO:0000256" key="5">
    <source>
        <dbReference type="SAM" id="MobiDB-lite"/>
    </source>
</evidence>
<organism evidence="8">
    <name type="scientific">Fopius arisanus</name>
    <dbReference type="NCBI Taxonomy" id="64838"/>
    <lineage>
        <taxon>Eukaryota</taxon>
        <taxon>Metazoa</taxon>
        <taxon>Ecdysozoa</taxon>
        <taxon>Arthropoda</taxon>
        <taxon>Hexapoda</taxon>
        <taxon>Insecta</taxon>
        <taxon>Pterygota</taxon>
        <taxon>Neoptera</taxon>
        <taxon>Endopterygota</taxon>
        <taxon>Hymenoptera</taxon>
        <taxon>Apocrita</taxon>
        <taxon>Ichneumonoidea</taxon>
        <taxon>Braconidae</taxon>
        <taxon>Opiinae</taxon>
        <taxon>Fopius</taxon>
    </lineage>
</organism>
<feature type="compositionally biased region" description="Basic and acidic residues" evidence="5">
    <location>
        <begin position="184"/>
        <end position="196"/>
    </location>
</feature>
<name>A0A0C9RRB8_9HYME</name>
<feature type="region of interest" description="Disordered" evidence="5">
    <location>
        <begin position="83"/>
        <end position="214"/>
    </location>
</feature>
<dbReference type="SMART" id="SM00333">
    <property type="entry name" value="TUDOR"/>
    <property type="match status" value="2"/>
</dbReference>
<feature type="domain" description="Tudor" evidence="6">
    <location>
        <begin position="861"/>
        <end position="918"/>
    </location>
</feature>
<evidence type="ECO:0000256" key="1">
    <source>
        <dbReference type="ARBA" id="ARBA00004496"/>
    </source>
</evidence>
<accession>A0A9R1U194</accession>
<dbReference type="KEGG" id="fas:105267044"/>
<keyword evidence="4" id="KW-0221">Differentiation</keyword>
<proteinExistence type="predicted"/>
<keyword evidence="4" id="KW-0744">Spermatogenesis</keyword>
<evidence type="ECO:0000256" key="4">
    <source>
        <dbReference type="ARBA" id="ARBA00022871"/>
    </source>
</evidence>
<dbReference type="EMBL" id="GBYB01009866">
    <property type="protein sequence ID" value="JAG79633.1"/>
    <property type="molecule type" value="Transcribed_RNA"/>
</dbReference>